<reference evidence="1 2" key="1">
    <citation type="submission" date="2024-06" db="EMBL/GenBank/DDBJ databases">
        <title>Sorghum-associated microbial communities from plants grown in Nebraska, USA.</title>
        <authorList>
            <person name="Schachtman D."/>
        </authorList>
    </citation>
    <scope>NUCLEOTIDE SEQUENCE [LARGE SCALE GENOMIC DNA]</scope>
    <source>
        <strain evidence="1 2">3207</strain>
    </source>
</reference>
<evidence type="ECO:0000313" key="2">
    <source>
        <dbReference type="Proteomes" id="UP001549321"/>
    </source>
</evidence>
<comment type="caution">
    <text evidence="1">The sequence shown here is derived from an EMBL/GenBank/DDBJ whole genome shotgun (WGS) entry which is preliminary data.</text>
</comment>
<dbReference type="EMBL" id="JBEPSM010000002">
    <property type="protein sequence ID" value="MET4634923.1"/>
    <property type="molecule type" value="Genomic_DNA"/>
</dbReference>
<protein>
    <submittedName>
        <fullName evidence="1">Uncharacterized protein</fullName>
    </submittedName>
</protein>
<name>A0ABV2R0Y1_9HYPH</name>
<dbReference type="Proteomes" id="UP001549321">
    <property type="component" value="Unassembled WGS sequence"/>
</dbReference>
<sequence length="424" mass="46798">MLLHPEATVRDRRFRHDLFPASDALRNLVADIVERLLRYEDKHHVRKRKRKPRDLDGLRNVVAGIVANLVHSTVFSAASAAIILPLANARKVRISPVLPGFGRGLKAVLQGLQAIGVAIVTLPTELHQATTIAPSEGFRGEVLLHAFTTHDFRWSPVIDCIHLNRKDRQGKREAFAIPTTAEAALYREEMEAINGYLASADIAYVGNDPVDTSDRLMARYFNHPPHVSRPSLDLGGRMFGGFWQGLKRGARRHIRISGEPIVELDYRQMFPRLAYSHVQAGPPSDDDDLYDLPQLAGIGSDHRDTVKKAFNALMFKAGTMRKWPPEIAEGLPSGCSVGAFRKALVGRHPAITDLLNTGIGYRLMNRESCIMCRVLMGCIALGITVLPIHDAVLCPASAAFMVQQIMADAARYVVGHTVPVSVKP</sequence>
<keyword evidence="2" id="KW-1185">Reference proteome</keyword>
<accession>A0ABV2R0Y1</accession>
<gene>
    <name evidence="1" type="ORF">ABIE08_002869</name>
</gene>
<dbReference type="RefSeq" id="WP_354552024.1">
    <property type="nucleotide sequence ID" value="NZ_JBEPSM010000002.1"/>
</dbReference>
<proteinExistence type="predicted"/>
<organism evidence="1 2">
    <name type="scientific">Kaistia defluvii</name>
    <dbReference type="NCBI Taxonomy" id="410841"/>
    <lineage>
        <taxon>Bacteria</taxon>
        <taxon>Pseudomonadati</taxon>
        <taxon>Pseudomonadota</taxon>
        <taxon>Alphaproteobacteria</taxon>
        <taxon>Hyphomicrobiales</taxon>
        <taxon>Kaistiaceae</taxon>
        <taxon>Kaistia</taxon>
    </lineage>
</organism>
<evidence type="ECO:0000313" key="1">
    <source>
        <dbReference type="EMBL" id="MET4634923.1"/>
    </source>
</evidence>